<accession>A0A1J1HDZ2</accession>
<dbReference type="EMBL" id="CVRI01000001">
    <property type="protein sequence ID" value="CRK86184.1"/>
    <property type="molecule type" value="Genomic_DNA"/>
</dbReference>
<reference evidence="1 2" key="1">
    <citation type="submission" date="2015-04" db="EMBL/GenBank/DDBJ databases">
        <authorList>
            <person name="Syromyatnikov M.Y."/>
            <person name="Popov V.N."/>
        </authorList>
    </citation>
    <scope>NUCLEOTIDE SEQUENCE [LARGE SCALE GENOMIC DNA]</scope>
</reference>
<evidence type="ECO:0000313" key="2">
    <source>
        <dbReference type="Proteomes" id="UP000183832"/>
    </source>
</evidence>
<sequence>MFTCMSHEKISCRNYLKLQAKVIEHHELEFLVSIISPGEIHSNFTALKVVIQSNKFQGPIKISFTAFMSTNALCVPRELNVIKVKIDLEKRLVLDREIVILTKEQDSCNETKNVKLKLKSVALMLIQK</sequence>
<dbReference type="Proteomes" id="UP000183832">
    <property type="component" value="Unassembled WGS sequence"/>
</dbReference>
<keyword evidence="2" id="KW-1185">Reference proteome</keyword>
<organism evidence="1 2">
    <name type="scientific">Clunio marinus</name>
    <dbReference type="NCBI Taxonomy" id="568069"/>
    <lineage>
        <taxon>Eukaryota</taxon>
        <taxon>Metazoa</taxon>
        <taxon>Ecdysozoa</taxon>
        <taxon>Arthropoda</taxon>
        <taxon>Hexapoda</taxon>
        <taxon>Insecta</taxon>
        <taxon>Pterygota</taxon>
        <taxon>Neoptera</taxon>
        <taxon>Endopterygota</taxon>
        <taxon>Diptera</taxon>
        <taxon>Nematocera</taxon>
        <taxon>Chironomoidea</taxon>
        <taxon>Chironomidae</taxon>
        <taxon>Clunio</taxon>
    </lineage>
</organism>
<name>A0A1J1HDZ2_9DIPT</name>
<evidence type="ECO:0000313" key="1">
    <source>
        <dbReference type="EMBL" id="CRK86184.1"/>
    </source>
</evidence>
<gene>
    <name evidence="1" type="ORF">CLUMA_CG000368</name>
</gene>
<protein>
    <submittedName>
        <fullName evidence="1">CLUMA_CG000368, isoform A</fullName>
    </submittedName>
</protein>
<proteinExistence type="predicted"/>
<dbReference type="AlphaFoldDB" id="A0A1J1HDZ2"/>